<evidence type="ECO:0000313" key="4">
    <source>
        <dbReference type="Proteomes" id="UP001500635"/>
    </source>
</evidence>
<evidence type="ECO:0000313" key="3">
    <source>
        <dbReference type="EMBL" id="GAA4393843.1"/>
    </source>
</evidence>
<dbReference type="Gene3D" id="2.40.160.210">
    <property type="entry name" value="Acyl-CoA thioesterase, double hotdog domain"/>
    <property type="match status" value="1"/>
</dbReference>
<evidence type="ECO:0000259" key="2">
    <source>
        <dbReference type="Pfam" id="PF20789"/>
    </source>
</evidence>
<comment type="caution">
    <text evidence="3">The sequence shown here is derived from an EMBL/GenBank/DDBJ whole genome shotgun (WGS) entry which is preliminary data.</text>
</comment>
<dbReference type="Proteomes" id="UP001500635">
    <property type="component" value="Unassembled WGS sequence"/>
</dbReference>
<keyword evidence="4" id="KW-1185">Reference proteome</keyword>
<dbReference type="SUPFAM" id="SSF54637">
    <property type="entry name" value="Thioesterase/thiol ester dehydrase-isomerase"/>
    <property type="match status" value="1"/>
</dbReference>
<feature type="domain" description="Acyl-CoA thioesterase-like N-terminal HotDog" evidence="1">
    <location>
        <begin position="29"/>
        <end position="113"/>
    </location>
</feature>
<dbReference type="Pfam" id="PF20789">
    <property type="entry name" value="4HBT_3C"/>
    <property type="match status" value="1"/>
</dbReference>
<dbReference type="RefSeq" id="WP_344995983.1">
    <property type="nucleotide sequence ID" value="NZ_BAABFR010000034.1"/>
</dbReference>
<dbReference type="Pfam" id="PF13622">
    <property type="entry name" value="4HBT_3"/>
    <property type="match status" value="1"/>
</dbReference>
<dbReference type="InterPro" id="IPR049450">
    <property type="entry name" value="ACOT8-like_C"/>
</dbReference>
<dbReference type="EMBL" id="BAABFR010000034">
    <property type="protein sequence ID" value="GAA4393843.1"/>
    <property type="molecule type" value="Genomic_DNA"/>
</dbReference>
<reference evidence="4" key="1">
    <citation type="journal article" date="2019" name="Int. J. Syst. Evol. Microbiol.">
        <title>The Global Catalogue of Microorganisms (GCM) 10K type strain sequencing project: providing services to taxonomists for standard genome sequencing and annotation.</title>
        <authorList>
            <consortium name="The Broad Institute Genomics Platform"/>
            <consortium name="The Broad Institute Genome Sequencing Center for Infectious Disease"/>
            <person name="Wu L."/>
            <person name="Ma J."/>
        </authorList>
    </citation>
    <scope>NUCLEOTIDE SEQUENCE [LARGE SCALE GENOMIC DNA]</scope>
    <source>
        <strain evidence="4">JCM 17688</strain>
    </source>
</reference>
<protein>
    <submittedName>
        <fullName evidence="3">Thioesterase family protein</fullName>
    </submittedName>
</protein>
<dbReference type="InterPro" id="IPR042171">
    <property type="entry name" value="Acyl-CoA_hotdog"/>
</dbReference>
<evidence type="ECO:0000259" key="1">
    <source>
        <dbReference type="Pfam" id="PF13622"/>
    </source>
</evidence>
<dbReference type="InterPro" id="IPR049449">
    <property type="entry name" value="TesB_ACOT8-like_N"/>
</dbReference>
<name>A0ABP8JP46_9ACTN</name>
<dbReference type="InterPro" id="IPR029069">
    <property type="entry name" value="HotDog_dom_sf"/>
</dbReference>
<feature type="domain" description="Acyl-CoA thioesterase-like C-terminal" evidence="2">
    <location>
        <begin position="139"/>
        <end position="272"/>
    </location>
</feature>
<proteinExistence type="predicted"/>
<accession>A0ABP8JP46</accession>
<gene>
    <name evidence="3" type="ORF">GCM10023147_24960</name>
</gene>
<organism evidence="3 4">
    <name type="scientific">Tsukamurella soli</name>
    <dbReference type="NCBI Taxonomy" id="644556"/>
    <lineage>
        <taxon>Bacteria</taxon>
        <taxon>Bacillati</taxon>
        <taxon>Actinomycetota</taxon>
        <taxon>Actinomycetes</taxon>
        <taxon>Mycobacteriales</taxon>
        <taxon>Tsukamurellaceae</taxon>
        <taxon>Tsukamurella</taxon>
    </lineage>
</organism>
<sequence>MDAFYHPAGTVEVEGAAYEAFEPTRFTASVWADTMQHGAPPAALMVRALERSAAPGMLLSRITTELLGVVPITQSRVRAWVSRPGRAVSMVSAEVECADRSGAFRPVARAHAWALASSDTAGFSRDLTPAIPVDGDAAAPAFFEAVRGAGFLGACEWRFVPPAVDADGAETAQRCWVRATVPLVAGEEPSDLVRVFSVIDAANGVSARMDPVQVTWMNMDMTVHLHRAPRLVDGWVGIAADQQIGATGLGTTASEIYDADGHFARGAQTLLVSAR</sequence>